<reference evidence="2 3" key="1">
    <citation type="journal article" date="2019" name="Environ. Microbiol.">
        <title>At the nexus of three kingdoms: the genome of the mycorrhizal fungus Gigaspora margarita provides insights into plant, endobacterial and fungal interactions.</title>
        <authorList>
            <person name="Venice F."/>
            <person name="Ghignone S."/>
            <person name="Salvioli di Fossalunga A."/>
            <person name="Amselem J."/>
            <person name="Novero M."/>
            <person name="Xianan X."/>
            <person name="Sedzielewska Toro K."/>
            <person name="Morin E."/>
            <person name="Lipzen A."/>
            <person name="Grigoriev I.V."/>
            <person name="Henrissat B."/>
            <person name="Martin F.M."/>
            <person name="Bonfante P."/>
        </authorList>
    </citation>
    <scope>NUCLEOTIDE SEQUENCE [LARGE SCALE GENOMIC DNA]</scope>
    <source>
        <strain evidence="2 3">BEG34</strain>
    </source>
</reference>
<dbReference type="SUPFAM" id="SSF56112">
    <property type="entry name" value="Protein kinase-like (PK-like)"/>
    <property type="match status" value="1"/>
</dbReference>
<dbReference type="EMBL" id="WTPW01000538">
    <property type="protein sequence ID" value="KAF0501388.1"/>
    <property type="molecule type" value="Genomic_DNA"/>
</dbReference>
<dbReference type="Pfam" id="PF00069">
    <property type="entry name" value="Pkinase"/>
    <property type="match status" value="1"/>
</dbReference>
<dbReference type="OrthoDB" id="544350at2759"/>
<dbReference type="InterPro" id="IPR000719">
    <property type="entry name" value="Prot_kinase_dom"/>
</dbReference>
<dbReference type="InterPro" id="IPR011009">
    <property type="entry name" value="Kinase-like_dom_sf"/>
</dbReference>
<keyword evidence="3" id="KW-1185">Reference proteome</keyword>
<keyword evidence="2" id="KW-0418">Kinase</keyword>
<comment type="caution">
    <text evidence="2">The sequence shown here is derived from an EMBL/GenBank/DDBJ whole genome shotgun (WGS) entry which is preliminary data.</text>
</comment>
<dbReference type="InterPro" id="IPR001245">
    <property type="entry name" value="Ser-Thr/Tyr_kinase_cat_dom"/>
</dbReference>
<accession>A0A8H4AJ26</accession>
<dbReference type="PANTHER" id="PTHR44329">
    <property type="entry name" value="SERINE/THREONINE-PROTEIN KINASE TNNI3K-RELATED"/>
    <property type="match status" value="1"/>
</dbReference>
<dbReference type="AlphaFoldDB" id="A0A8H4AJ26"/>
<keyword evidence="2" id="KW-0808">Transferase</keyword>
<evidence type="ECO:0000313" key="3">
    <source>
        <dbReference type="Proteomes" id="UP000439903"/>
    </source>
</evidence>
<evidence type="ECO:0000313" key="2">
    <source>
        <dbReference type="EMBL" id="KAF0501388.1"/>
    </source>
</evidence>
<dbReference type="GO" id="GO:0005524">
    <property type="term" value="F:ATP binding"/>
    <property type="evidence" value="ECO:0007669"/>
    <property type="project" value="InterPro"/>
</dbReference>
<feature type="domain" description="Protein kinase" evidence="1">
    <location>
        <begin position="34"/>
        <end position="298"/>
    </location>
</feature>
<dbReference type="InterPro" id="IPR051681">
    <property type="entry name" value="Ser/Thr_Kinases-Pseudokinases"/>
</dbReference>
<dbReference type="PRINTS" id="PR00109">
    <property type="entry name" value="TYRKINASE"/>
</dbReference>
<dbReference type="Proteomes" id="UP000439903">
    <property type="component" value="Unassembled WGS sequence"/>
</dbReference>
<evidence type="ECO:0000259" key="1">
    <source>
        <dbReference type="PROSITE" id="PS50011"/>
    </source>
</evidence>
<name>A0A8H4AJ26_GIGMA</name>
<proteinExistence type="predicted"/>
<organism evidence="2 3">
    <name type="scientific">Gigaspora margarita</name>
    <dbReference type="NCBI Taxonomy" id="4874"/>
    <lineage>
        <taxon>Eukaryota</taxon>
        <taxon>Fungi</taxon>
        <taxon>Fungi incertae sedis</taxon>
        <taxon>Mucoromycota</taxon>
        <taxon>Glomeromycotina</taxon>
        <taxon>Glomeromycetes</taxon>
        <taxon>Diversisporales</taxon>
        <taxon>Gigasporaceae</taxon>
        <taxon>Gigaspora</taxon>
    </lineage>
</organism>
<dbReference type="Gene3D" id="1.10.510.10">
    <property type="entry name" value="Transferase(Phosphotransferase) domain 1"/>
    <property type="match status" value="1"/>
</dbReference>
<protein>
    <submittedName>
        <fullName evidence="2">Kinase-like protein</fullName>
    </submittedName>
</protein>
<sequence length="374" mass="42121">MNRLRNRKFSKPNAKWLHQVSKDSSITSFEYSSFKNIEEIGRGGIGIVYTANHKEKTVVLKSLFYSETIKELVNELHVIDSDPNVIRFYGITTDPKTDNLIAVLLFADGGNLQQHLQNKWLNGTFKISLDEVINIARQVTLGLKCLHTNNIIHRDLHPRNILVNGDKFLITDFGLSRKLNNSMAIPASASNGTPAYIDPQYHINPKKMPDESSDIYSLGVIFWELTSGTSSFGNAENRYIICIQILQGYREEVIPNTPSDYAELYKCCWDSDPQKRPSLDEILEVLDEISSKTTPEFITNSNRKPKPFLAKDNSHDLLVGPSAKIIEEPNSKCAKVSCTKSLFGSQSRSFQKSVESSELKAQGIVYCVAKYYDG</sequence>
<dbReference type="PROSITE" id="PS50011">
    <property type="entry name" value="PROTEIN_KINASE_DOM"/>
    <property type="match status" value="1"/>
</dbReference>
<gene>
    <name evidence="2" type="ORF">F8M41_020026</name>
</gene>
<dbReference type="GO" id="GO:0004674">
    <property type="term" value="F:protein serine/threonine kinase activity"/>
    <property type="evidence" value="ECO:0007669"/>
    <property type="project" value="TreeGrafter"/>
</dbReference>